<name>T1BRB6_9ZZZZ</name>
<protein>
    <submittedName>
        <fullName evidence="1">ATP-NAD/AcoX kinase</fullName>
        <ecNumber evidence="1">2.7.1.-</ecNumber>
    </submittedName>
</protein>
<dbReference type="PANTHER" id="PTHR20275:SF0">
    <property type="entry name" value="NAD KINASE"/>
    <property type="match status" value="1"/>
</dbReference>
<evidence type="ECO:0000313" key="1">
    <source>
        <dbReference type="EMBL" id="EQD56515.1"/>
    </source>
</evidence>
<keyword evidence="1" id="KW-0808">Transferase</keyword>
<dbReference type="InterPro" id="IPR017438">
    <property type="entry name" value="ATP-NAD_kinase_N"/>
</dbReference>
<dbReference type="GO" id="GO:0019674">
    <property type="term" value="P:NAD+ metabolic process"/>
    <property type="evidence" value="ECO:0007669"/>
    <property type="project" value="InterPro"/>
</dbReference>
<accession>T1BRB6</accession>
<dbReference type="PANTHER" id="PTHR20275">
    <property type="entry name" value="NAD KINASE"/>
    <property type="match status" value="1"/>
</dbReference>
<dbReference type="InterPro" id="IPR016064">
    <property type="entry name" value="NAD/diacylglycerol_kinase_sf"/>
</dbReference>
<reference evidence="1" key="1">
    <citation type="submission" date="2013-08" db="EMBL/GenBank/DDBJ databases">
        <authorList>
            <person name="Mendez C."/>
            <person name="Richter M."/>
            <person name="Ferrer M."/>
            <person name="Sanchez J."/>
        </authorList>
    </citation>
    <scope>NUCLEOTIDE SEQUENCE</scope>
</reference>
<dbReference type="Gene3D" id="2.60.200.30">
    <property type="entry name" value="Probable inorganic polyphosphate/atp-NAD kinase, domain 2"/>
    <property type="match status" value="1"/>
</dbReference>
<dbReference type="AlphaFoldDB" id="T1BRB6"/>
<reference evidence="1" key="2">
    <citation type="journal article" date="2014" name="ISME J.">
        <title>Microbial stratification in low pH oxic and suboxic macroscopic growths along an acid mine drainage.</title>
        <authorList>
            <person name="Mendez-Garcia C."/>
            <person name="Mesa V."/>
            <person name="Sprenger R.R."/>
            <person name="Richter M."/>
            <person name="Diez M.S."/>
            <person name="Solano J."/>
            <person name="Bargiela R."/>
            <person name="Golyshina O.V."/>
            <person name="Manteca A."/>
            <person name="Ramos J.L."/>
            <person name="Gallego J.R."/>
            <person name="Llorente I."/>
            <person name="Martins Dos Santos V.A."/>
            <person name="Jensen O.N."/>
            <person name="Pelaez A.I."/>
            <person name="Sanchez J."/>
            <person name="Ferrer M."/>
        </authorList>
    </citation>
    <scope>NUCLEOTIDE SEQUENCE</scope>
</reference>
<dbReference type="InterPro" id="IPR017437">
    <property type="entry name" value="ATP-NAD_kinase_PpnK-typ_C"/>
</dbReference>
<dbReference type="EMBL" id="AUZX01008232">
    <property type="protein sequence ID" value="EQD56515.1"/>
    <property type="molecule type" value="Genomic_DNA"/>
</dbReference>
<dbReference type="GO" id="GO:0006741">
    <property type="term" value="P:NADP+ biosynthetic process"/>
    <property type="evidence" value="ECO:0007669"/>
    <property type="project" value="TreeGrafter"/>
</dbReference>
<sequence length="169" mass="18539">QRNMLRAEILRNGEIAERFIALNDVVVSKGPFSRLIRVEVGLRGRPAFVWPADGVVLSTPTGSTAYALSAGGPVLSPDVRALSITPICPHSFYARTVAVDPAEEVRVRIVGPPSDAFVTVDGQRGEQLLAGDVVVTRRATEQAVLWRRPGWNFYDVLRRKLQEEEGAYA</sequence>
<dbReference type="EC" id="2.7.1.-" evidence="1"/>
<dbReference type="GO" id="GO:0003951">
    <property type="term" value="F:NAD+ kinase activity"/>
    <property type="evidence" value="ECO:0007669"/>
    <property type="project" value="InterPro"/>
</dbReference>
<feature type="non-terminal residue" evidence="1">
    <location>
        <position position="1"/>
    </location>
</feature>
<proteinExistence type="predicted"/>
<feature type="non-terminal residue" evidence="1">
    <location>
        <position position="169"/>
    </location>
</feature>
<organism evidence="1">
    <name type="scientific">mine drainage metagenome</name>
    <dbReference type="NCBI Taxonomy" id="410659"/>
    <lineage>
        <taxon>unclassified sequences</taxon>
        <taxon>metagenomes</taxon>
        <taxon>ecological metagenomes</taxon>
    </lineage>
</organism>
<dbReference type="Pfam" id="PF20143">
    <property type="entry name" value="NAD_kinase_C"/>
    <property type="match status" value="1"/>
</dbReference>
<dbReference type="SUPFAM" id="SSF111331">
    <property type="entry name" value="NAD kinase/diacylglycerol kinase-like"/>
    <property type="match status" value="1"/>
</dbReference>
<dbReference type="Gene3D" id="3.40.50.10330">
    <property type="entry name" value="Probable inorganic polyphosphate/atp-NAD kinase, domain 1"/>
    <property type="match status" value="1"/>
</dbReference>
<keyword evidence="1" id="KW-0418">Kinase</keyword>
<comment type="caution">
    <text evidence="1">The sequence shown here is derived from an EMBL/GenBank/DDBJ whole genome shotgun (WGS) entry which is preliminary data.</text>
</comment>
<gene>
    <name evidence="1" type="ORF">B1A_11496</name>
</gene>